<evidence type="ECO:0000259" key="4">
    <source>
        <dbReference type="Pfam" id="PF13088"/>
    </source>
</evidence>
<keyword evidence="6" id="KW-1185">Reference proteome</keyword>
<evidence type="ECO:0000256" key="3">
    <source>
        <dbReference type="ARBA" id="ARBA00012733"/>
    </source>
</evidence>
<dbReference type="CDD" id="cd15482">
    <property type="entry name" value="Sialidase_non-viral"/>
    <property type="match status" value="1"/>
</dbReference>
<dbReference type="Pfam" id="PF13088">
    <property type="entry name" value="BNR_2"/>
    <property type="match status" value="1"/>
</dbReference>
<dbReference type="Proteomes" id="UP000004947">
    <property type="component" value="Unassembled WGS sequence"/>
</dbReference>
<dbReference type="InterPro" id="IPR011040">
    <property type="entry name" value="Sialidase"/>
</dbReference>
<comment type="caution">
    <text evidence="5">The sequence shown here is derived from an EMBL/GenBank/DDBJ whole genome shotgun (WGS) entry which is preliminary data.</text>
</comment>
<dbReference type="EMBL" id="ABCK01000017">
    <property type="protein sequence ID" value="EDM26391.1"/>
    <property type="molecule type" value="Genomic_DNA"/>
</dbReference>
<comment type="catalytic activity">
    <reaction evidence="1">
        <text>Hydrolysis of alpha-(2-&gt;3)-, alpha-(2-&gt;6)-, alpha-(2-&gt;8)- glycosidic linkages of terminal sialic acid residues in oligosaccharides, glycoproteins, glycolipids, colominic acid and synthetic substrates.</text>
        <dbReference type="EC" id="3.2.1.18"/>
    </reaction>
</comment>
<evidence type="ECO:0000256" key="1">
    <source>
        <dbReference type="ARBA" id="ARBA00000427"/>
    </source>
</evidence>
<protein>
    <recommendedName>
        <fullName evidence="3">exo-alpha-sialidase</fullName>
        <ecNumber evidence="3">3.2.1.18</ecNumber>
    </recommendedName>
</protein>
<evidence type="ECO:0000256" key="2">
    <source>
        <dbReference type="ARBA" id="ARBA00009348"/>
    </source>
</evidence>
<dbReference type="PANTHER" id="PTHR10628">
    <property type="entry name" value="SIALIDASE"/>
    <property type="match status" value="1"/>
</dbReference>
<name>A6DPU6_9BACT</name>
<accession>A6DPU6</accession>
<dbReference type="PANTHER" id="PTHR10628:SF30">
    <property type="entry name" value="EXO-ALPHA-SIALIDASE"/>
    <property type="match status" value="1"/>
</dbReference>
<sequence length="388" mass="42772">MNIYFTSFKEIKMNKVEYRSNRLSHMKLLKILSLWMFIGTASYGQSTPVFTSGQEGYKSFRIPAIISTHSDTLLAFCEGRVNGLSDTGNIDMVMKRSDDGGKTWSKLEVLWNDESNVCGNPCPVVLESGEILLLMTWNHGSEHEGHIKSGTSKHGGRVPYVMSSKDNGKTWSKPRDISVMADKDSWGWYATGPGNAIQMQHGKYKGRIVVPCADSDLKNHYDAHAIYSDDDGKTWKYSGQVGAGANESCILELGDGTLVLNSRQQTNKSGSRGQAISKDGGVTWINFTNKTPLKDPTCQAAFISYDHKNTLLFMNPQGRGRSDGIVQLSSDAGKTWKPLLVLPKGFFAYSSMTVMGNGDIALIYEASGYRTIPFTLITADQVKQVLSK</sequence>
<evidence type="ECO:0000313" key="6">
    <source>
        <dbReference type="Proteomes" id="UP000004947"/>
    </source>
</evidence>
<feature type="domain" description="Sialidase" evidence="4">
    <location>
        <begin position="72"/>
        <end position="360"/>
    </location>
</feature>
<dbReference type="SUPFAM" id="SSF50939">
    <property type="entry name" value="Sialidases"/>
    <property type="match status" value="1"/>
</dbReference>
<dbReference type="STRING" id="313628.LNTAR_20007"/>
<dbReference type="GO" id="GO:0016020">
    <property type="term" value="C:membrane"/>
    <property type="evidence" value="ECO:0007669"/>
    <property type="project" value="TreeGrafter"/>
</dbReference>
<comment type="similarity">
    <text evidence="2">Belongs to the glycosyl hydrolase 33 family.</text>
</comment>
<dbReference type="InterPro" id="IPR026856">
    <property type="entry name" value="Sialidase_fam"/>
</dbReference>
<proteinExistence type="inferred from homology"/>
<dbReference type="eggNOG" id="COG4409">
    <property type="taxonomic scope" value="Bacteria"/>
</dbReference>
<dbReference type="Gene3D" id="2.120.10.10">
    <property type="match status" value="1"/>
</dbReference>
<organism evidence="5 6">
    <name type="scientific">Lentisphaera araneosa HTCC2155</name>
    <dbReference type="NCBI Taxonomy" id="313628"/>
    <lineage>
        <taxon>Bacteria</taxon>
        <taxon>Pseudomonadati</taxon>
        <taxon>Lentisphaerota</taxon>
        <taxon>Lentisphaeria</taxon>
        <taxon>Lentisphaerales</taxon>
        <taxon>Lentisphaeraceae</taxon>
        <taxon>Lentisphaera</taxon>
    </lineage>
</organism>
<dbReference type="GO" id="GO:0009313">
    <property type="term" value="P:oligosaccharide catabolic process"/>
    <property type="evidence" value="ECO:0007669"/>
    <property type="project" value="TreeGrafter"/>
</dbReference>
<gene>
    <name evidence="5" type="ORF">LNTAR_20007</name>
</gene>
<dbReference type="InterPro" id="IPR036278">
    <property type="entry name" value="Sialidase_sf"/>
</dbReference>
<dbReference type="GO" id="GO:0004308">
    <property type="term" value="F:exo-alpha-sialidase activity"/>
    <property type="evidence" value="ECO:0007669"/>
    <property type="project" value="UniProtKB-EC"/>
</dbReference>
<dbReference type="EC" id="3.2.1.18" evidence="3"/>
<dbReference type="AlphaFoldDB" id="A6DPU6"/>
<reference evidence="5 6" key="1">
    <citation type="journal article" date="2010" name="J. Bacteriol.">
        <title>Genome sequence of Lentisphaera araneosa HTCC2155T, the type species of the order Lentisphaerales in the phylum Lentisphaerae.</title>
        <authorList>
            <person name="Thrash J.C."/>
            <person name="Cho J.C."/>
            <person name="Vergin K.L."/>
            <person name="Morris R.M."/>
            <person name="Giovannoni S.J."/>
        </authorList>
    </citation>
    <scope>NUCLEOTIDE SEQUENCE [LARGE SCALE GENOMIC DNA]</scope>
    <source>
        <strain evidence="5 6">HTCC2155</strain>
    </source>
</reference>
<dbReference type="GO" id="GO:0006689">
    <property type="term" value="P:ganglioside catabolic process"/>
    <property type="evidence" value="ECO:0007669"/>
    <property type="project" value="TreeGrafter"/>
</dbReference>
<dbReference type="GO" id="GO:0005737">
    <property type="term" value="C:cytoplasm"/>
    <property type="evidence" value="ECO:0007669"/>
    <property type="project" value="TreeGrafter"/>
</dbReference>
<evidence type="ECO:0000313" key="5">
    <source>
        <dbReference type="EMBL" id="EDM26391.1"/>
    </source>
</evidence>